<dbReference type="InterPro" id="IPR036390">
    <property type="entry name" value="WH_DNA-bd_sf"/>
</dbReference>
<feature type="domain" description="HTH marR-type" evidence="1">
    <location>
        <begin position="23"/>
        <end position="124"/>
    </location>
</feature>
<evidence type="ECO:0000313" key="2">
    <source>
        <dbReference type="EMBL" id="MBP2178567.1"/>
    </source>
</evidence>
<dbReference type="Gene3D" id="1.10.10.10">
    <property type="entry name" value="Winged helix-like DNA-binding domain superfamily/Winged helix DNA-binding domain"/>
    <property type="match status" value="1"/>
</dbReference>
<evidence type="ECO:0000259" key="1">
    <source>
        <dbReference type="SMART" id="SM00347"/>
    </source>
</evidence>
<proteinExistence type="predicted"/>
<dbReference type="GO" id="GO:0003677">
    <property type="term" value="F:DNA binding"/>
    <property type="evidence" value="ECO:0007669"/>
    <property type="project" value="UniProtKB-KW"/>
</dbReference>
<dbReference type="SUPFAM" id="SSF46785">
    <property type="entry name" value="Winged helix' DNA-binding domain"/>
    <property type="match status" value="1"/>
</dbReference>
<gene>
    <name evidence="2" type="ORF">JOM49_000093</name>
</gene>
<evidence type="ECO:0000313" key="3">
    <source>
        <dbReference type="Proteomes" id="UP000741013"/>
    </source>
</evidence>
<organism evidence="2 3">
    <name type="scientific">Amycolatopsis magusensis</name>
    <dbReference type="NCBI Taxonomy" id="882444"/>
    <lineage>
        <taxon>Bacteria</taxon>
        <taxon>Bacillati</taxon>
        <taxon>Actinomycetota</taxon>
        <taxon>Actinomycetes</taxon>
        <taxon>Pseudonocardiales</taxon>
        <taxon>Pseudonocardiaceae</taxon>
        <taxon>Amycolatopsis</taxon>
    </lineage>
</organism>
<dbReference type="EMBL" id="JAGGMS010000001">
    <property type="protein sequence ID" value="MBP2178567.1"/>
    <property type="molecule type" value="Genomic_DNA"/>
</dbReference>
<dbReference type="Proteomes" id="UP000741013">
    <property type="component" value="Unassembled WGS sequence"/>
</dbReference>
<keyword evidence="3" id="KW-1185">Reference proteome</keyword>
<dbReference type="SMART" id="SM00347">
    <property type="entry name" value="HTH_MARR"/>
    <property type="match status" value="1"/>
</dbReference>
<dbReference type="RefSeq" id="WP_209662205.1">
    <property type="nucleotide sequence ID" value="NZ_JAGGMS010000001.1"/>
</dbReference>
<sequence length="162" mass="17598">MTTTGFGTQLRHLLDLLDGDVARISADLGLADFRPRFSPVVRTLTERGPLPIRDLAEALGVTHSAASQTVTEMRKLDLAELRPGADARERIVHLTAKTRELLPVLDAEWVATEAALTELDAELPYSLVELVAAATRALERRPFHDRVGAQLRTAGADRPAGS</sequence>
<keyword evidence="2" id="KW-0238">DNA-binding</keyword>
<reference evidence="2 3" key="1">
    <citation type="submission" date="2021-03" db="EMBL/GenBank/DDBJ databases">
        <title>Sequencing the genomes of 1000 actinobacteria strains.</title>
        <authorList>
            <person name="Klenk H.-P."/>
        </authorList>
    </citation>
    <scope>NUCLEOTIDE SEQUENCE [LARGE SCALE GENOMIC DNA]</scope>
    <source>
        <strain evidence="2 3">DSM 45510</strain>
    </source>
</reference>
<protein>
    <submittedName>
        <fullName evidence="2">DNA-binding MarR family transcriptional regulator</fullName>
    </submittedName>
</protein>
<comment type="caution">
    <text evidence="2">The sequence shown here is derived from an EMBL/GenBank/DDBJ whole genome shotgun (WGS) entry which is preliminary data.</text>
</comment>
<name>A0ABS4PGN8_9PSEU</name>
<dbReference type="InterPro" id="IPR036388">
    <property type="entry name" value="WH-like_DNA-bd_sf"/>
</dbReference>
<accession>A0ABS4PGN8</accession>
<dbReference type="InterPro" id="IPR000835">
    <property type="entry name" value="HTH_MarR-typ"/>
</dbReference>
<dbReference type="Pfam" id="PF12802">
    <property type="entry name" value="MarR_2"/>
    <property type="match status" value="1"/>
</dbReference>